<accession>A0A7G7MFW4</accession>
<dbReference type="EMBL" id="CP060131">
    <property type="protein sequence ID" value="QNG51675.1"/>
    <property type="molecule type" value="Genomic_DNA"/>
</dbReference>
<dbReference type="Proteomes" id="UP000515728">
    <property type="component" value="Chromosome"/>
</dbReference>
<evidence type="ECO:0000313" key="2">
    <source>
        <dbReference type="Proteomes" id="UP000515728"/>
    </source>
</evidence>
<dbReference type="RefSeq" id="WP_185718429.1">
    <property type="nucleotide sequence ID" value="NZ_BAAAWI010000001.1"/>
</dbReference>
<protein>
    <submittedName>
        <fullName evidence="1">Uncharacterized protein</fullName>
    </submittedName>
</protein>
<dbReference type="AlphaFoldDB" id="A0A7G7MFW4"/>
<name>A0A7G7MFW4_9PSEU</name>
<reference evidence="1 2" key="1">
    <citation type="submission" date="2020-08" db="EMBL/GenBank/DDBJ databases">
        <authorList>
            <person name="Mo P."/>
        </authorList>
    </citation>
    <scope>NUCLEOTIDE SEQUENCE [LARGE SCALE GENOMIC DNA]</scope>
    <source>
        <strain evidence="1 2">CGMCC 4.1532</strain>
    </source>
</reference>
<gene>
    <name evidence="1" type="ORF">H6H00_26805</name>
</gene>
<evidence type="ECO:0000313" key="1">
    <source>
        <dbReference type="EMBL" id="QNG51675.1"/>
    </source>
</evidence>
<keyword evidence="2" id="KW-1185">Reference proteome</keyword>
<dbReference type="KEGG" id="ppel:H6H00_26805"/>
<proteinExistence type="predicted"/>
<organism evidence="1 2">
    <name type="scientific">Pseudonocardia petroleophila</name>
    <dbReference type="NCBI Taxonomy" id="37331"/>
    <lineage>
        <taxon>Bacteria</taxon>
        <taxon>Bacillati</taxon>
        <taxon>Actinomycetota</taxon>
        <taxon>Actinomycetes</taxon>
        <taxon>Pseudonocardiales</taxon>
        <taxon>Pseudonocardiaceae</taxon>
        <taxon>Pseudonocardia</taxon>
    </lineage>
</organism>
<sequence length="203" mass="20998">MTPGDLLVSAVSGDLGNFEMSWSAANWIKLLERVVAYDPAPSLCGASFALFYRVATGSDTLTIDNSNSPVKSQFITYRIAGGGVPVGTTREVKSGLLDPPALTPGSGARNFLWLTFGATGFPEQSDRSLIGAPSGFGELVVASQLDGFGQSLRYSLAGAERSFAASSLDPAAYGYSSSSQAVRCDAVAATVAIPSIAASGFFF</sequence>